<dbReference type="EMBL" id="RKMF01000015">
    <property type="protein sequence ID" value="ROZ62071.1"/>
    <property type="molecule type" value="Genomic_DNA"/>
</dbReference>
<dbReference type="SUPFAM" id="SSF52540">
    <property type="entry name" value="P-loop containing nucleoside triphosphate hydrolases"/>
    <property type="match status" value="1"/>
</dbReference>
<proteinExistence type="inferred from homology"/>
<sequence length="245" mass="26715">MLELKNVSKAFGDNQVLQDASLTVRDGETTVILGPSGSGKSTLLRFMNLLEFPETGSLSINDDAVTFGGRLTDAQIRSVRKHSAMVFQGYNLFPNQTVVDNVSLPPVLNGKLSKAQARERAQEVLDRVGMGDRLDEYPDNLSGGQQQRVAIARALAVDPDYLLFDEPTSALDPELAADVTRVMVDLASEGRSLVVVTHNIEFARQVAKRVIFLADGSVGFDGTPEEFFASDSERIQRYLSTYGTA</sequence>
<evidence type="ECO:0000256" key="5">
    <source>
        <dbReference type="ARBA" id="ARBA00022741"/>
    </source>
</evidence>
<evidence type="ECO:0000256" key="1">
    <source>
        <dbReference type="ARBA" id="ARBA00004202"/>
    </source>
</evidence>
<dbReference type="PROSITE" id="PS50893">
    <property type="entry name" value="ABC_TRANSPORTER_2"/>
    <property type="match status" value="1"/>
</dbReference>
<dbReference type="RefSeq" id="WP_123826232.1">
    <property type="nucleotide sequence ID" value="NZ_RKMF01000015.1"/>
</dbReference>
<evidence type="ECO:0000256" key="7">
    <source>
        <dbReference type="ARBA" id="ARBA00022970"/>
    </source>
</evidence>
<evidence type="ECO:0000256" key="3">
    <source>
        <dbReference type="ARBA" id="ARBA00022448"/>
    </source>
</evidence>
<dbReference type="AlphaFoldDB" id="A0A3N3ZRE9"/>
<dbReference type="GO" id="GO:0016887">
    <property type="term" value="F:ATP hydrolysis activity"/>
    <property type="evidence" value="ECO:0007669"/>
    <property type="project" value="InterPro"/>
</dbReference>
<dbReference type="SMART" id="SM00382">
    <property type="entry name" value="AAA"/>
    <property type="match status" value="1"/>
</dbReference>
<reference evidence="10 11" key="1">
    <citation type="submission" date="2018-10" db="EMBL/GenBank/DDBJ databases">
        <title>Kocuria sp. M5W7-7, whole genome shotgun sequence.</title>
        <authorList>
            <person name="Tuo L."/>
        </authorList>
    </citation>
    <scope>NUCLEOTIDE SEQUENCE [LARGE SCALE GENOMIC DNA]</scope>
    <source>
        <strain evidence="10 11">M5W7-7</strain>
    </source>
</reference>
<keyword evidence="6 10" id="KW-0067">ATP-binding</keyword>
<evidence type="ECO:0000256" key="8">
    <source>
        <dbReference type="ARBA" id="ARBA00023136"/>
    </source>
</evidence>
<name>A0A3N3ZRE9_9MICC</name>
<dbReference type="InterPro" id="IPR030679">
    <property type="entry name" value="ABC_ATPase_HisP-typ"/>
</dbReference>
<comment type="similarity">
    <text evidence="2">Belongs to the ABC transporter superfamily.</text>
</comment>
<dbReference type="PIRSF" id="PIRSF039085">
    <property type="entry name" value="ABC_ATPase_HisP"/>
    <property type="match status" value="1"/>
</dbReference>
<dbReference type="PANTHER" id="PTHR43166">
    <property type="entry name" value="AMINO ACID IMPORT ATP-BINDING PROTEIN"/>
    <property type="match status" value="1"/>
</dbReference>
<gene>
    <name evidence="10" type="ORF">EDL96_11460</name>
</gene>
<accession>A0A3N3ZRE9</accession>
<organism evidence="10 11">
    <name type="scientific">Kocuria soli</name>
    <dbReference type="NCBI Taxonomy" id="2485125"/>
    <lineage>
        <taxon>Bacteria</taxon>
        <taxon>Bacillati</taxon>
        <taxon>Actinomycetota</taxon>
        <taxon>Actinomycetes</taxon>
        <taxon>Micrococcales</taxon>
        <taxon>Micrococcaceae</taxon>
        <taxon>Kocuria</taxon>
    </lineage>
</organism>
<keyword evidence="5" id="KW-0547">Nucleotide-binding</keyword>
<dbReference type="InterPro" id="IPR003439">
    <property type="entry name" value="ABC_transporter-like_ATP-bd"/>
</dbReference>
<evidence type="ECO:0000256" key="4">
    <source>
        <dbReference type="ARBA" id="ARBA00022475"/>
    </source>
</evidence>
<evidence type="ECO:0000256" key="2">
    <source>
        <dbReference type="ARBA" id="ARBA00005417"/>
    </source>
</evidence>
<dbReference type="InterPro" id="IPR027417">
    <property type="entry name" value="P-loop_NTPase"/>
</dbReference>
<feature type="domain" description="ABC transporter" evidence="9">
    <location>
        <begin position="2"/>
        <end position="240"/>
    </location>
</feature>
<protein>
    <submittedName>
        <fullName evidence="10">Amino acid ABC transporter ATP-binding protein</fullName>
    </submittedName>
</protein>
<comment type="subcellular location">
    <subcellularLocation>
        <location evidence="1">Cell membrane</location>
        <topology evidence="1">Peripheral membrane protein</topology>
    </subcellularLocation>
</comment>
<dbReference type="OrthoDB" id="3190580at2"/>
<dbReference type="InterPro" id="IPR003593">
    <property type="entry name" value="AAA+_ATPase"/>
</dbReference>
<keyword evidence="3" id="KW-0813">Transport</keyword>
<dbReference type="Gene3D" id="3.40.50.300">
    <property type="entry name" value="P-loop containing nucleotide triphosphate hydrolases"/>
    <property type="match status" value="1"/>
</dbReference>
<dbReference type="Proteomes" id="UP000270616">
    <property type="component" value="Unassembled WGS sequence"/>
</dbReference>
<dbReference type="PROSITE" id="PS00211">
    <property type="entry name" value="ABC_TRANSPORTER_1"/>
    <property type="match status" value="1"/>
</dbReference>
<keyword evidence="4" id="KW-1003">Cell membrane</keyword>
<dbReference type="InterPro" id="IPR050086">
    <property type="entry name" value="MetN_ABC_transporter-like"/>
</dbReference>
<evidence type="ECO:0000313" key="11">
    <source>
        <dbReference type="Proteomes" id="UP000270616"/>
    </source>
</evidence>
<dbReference type="Pfam" id="PF00005">
    <property type="entry name" value="ABC_tran"/>
    <property type="match status" value="1"/>
</dbReference>
<evidence type="ECO:0000313" key="10">
    <source>
        <dbReference type="EMBL" id="ROZ62071.1"/>
    </source>
</evidence>
<keyword evidence="7" id="KW-0029">Amino-acid transport</keyword>
<dbReference type="GO" id="GO:0015424">
    <property type="term" value="F:ABC-type amino acid transporter activity"/>
    <property type="evidence" value="ECO:0007669"/>
    <property type="project" value="InterPro"/>
</dbReference>
<dbReference type="GO" id="GO:0005524">
    <property type="term" value="F:ATP binding"/>
    <property type="evidence" value="ECO:0007669"/>
    <property type="project" value="UniProtKB-KW"/>
</dbReference>
<dbReference type="GO" id="GO:0005886">
    <property type="term" value="C:plasma membrane"/>
    <property type="evidence" value="ECO:0007669"/>
    <property type="project" value="UniProtKB-SubCell"/>
</dbReference>
<dbReference type="PANTHER" id="PTHR43166:SF9">
    <property type="entry name" value="GLUTAMATE_ASPARTATE IMPORT ATP-BINDING PROTEIN GLTL"/>
    <property type="match status" value="1"/>
</dbReference>
<evidence type="ECO:0000256" key="6">
    <source>
        <dbReference type="ARBA" id="ARBA00022840"/>
    </source>
</evidence>
<keyword evidence="8" id="KW-0472">Membrane</keyword>
<comment type="caution">
    <text evidence="10">The sequence shown here is derived from an EMBL/GenBank/DDBJ whole genome shotgun (WGS) entry which is preliminary data.</text>
</comment>
<keyword evidence="11" id="KW-1185">Reference proteome</keyword>
<dbReference type="InterPro" id="IPR017871">
    <property type="entry name" value="ABC_transporter-like_CS"/>
</dbReference>
<evidence type="ECO:0000259" key="9">
    <source>
        <dbReference type="PROSITE" id="PS50893"/>
    </source>
</evidence>